<dbReference type="PANTHER" id="PTHR22893">
    <property type="entry name" value="NADH OXIDOREDUCTASE-RELATED"/>
    <property type="match status" value="1"/>
</dbReference>
<dbReference type="EMBL" id="WVTB01000032">
    <property type="protein sequence ID" value="KAF3806792.1"/>
    <property type="molecule type" value="Genomic_DNA"/>
</dbReference>
<dbReference type="PANTHER" id="PTHR22893:SF91">
    <property type="entry name" value="NADPH DEHYDROGENASE 2-RELATED"/>
    <property type="match status" value="1"/>
</dbReference>
<comment type="caution">
    <text evidence="3">The sequence shown here is derived from an EMBL/GenBank/DDBJ whole genome shotgun (WGS) entry which is preliminary data.</text>
</comment>
<gene>
    <name evidence="3" type="ORF">GCG54_00007041</name>
</gene>
<dbReference type="GO" id="GO:0016491">
    <property type="term" value="F:oxidoreductase activity"/>
    <property type="evidence" value="ECO:0007669"/>
    <property type="project" value="InterPro"/>
</dbReference>
<dbReference type="AlphaFoldDB" id="A0A8H4FLQ7"/>
<dbReference type="GO" id="GO:0010181">
    <property type="term" value="F:FMN binding"/>
    <property type="evidence" value="ECO:0007669"/>
    <property type="project" value="InterPro"/>
</dbReference>
<evidence type="ECO:0000256" key="1">
    <source>
        <dbReference type="ARBA" id="ARBA00022630"/>
    </source>
</evidence>
<evidence type="ECO:0000259" key="2">
    <source>
        <dbReference type="Pfam" id="PF00724"/>
    </source>
</evidence>
<dbReference type="Gene3D" id="3.20.20.70">
    <property type="entry name" value="Aldolase class I"/>
    <property type="match status" value="1"/>
</dbReference>
<evidence type="ECO:0000313" key="4">
    <source>
        <dbReference type="Proteomes" id="UP000613401"/>
    </source>
</evidence>
<feature type="domain" description="NADH:flavin oxidoreductase/NADH oxidase N-terminal" evidence="2">
    <location>
        <begin position="4"/>
        <end position="366"/>
    </location>
</feature>
<evidence type="ECO:0000313" key="3">
    <source>
        <dbReference type="EMBL" id="KAF3806792.1"/>
    </source>
</evidence>
<dbReference type="InterPro" id="IPR013785">
    <property type="entry name" value="Aldolase_TIM"/>
</dbReference>
<keyword evidence="1" id="KW-0285">Flavoprotein</keyword>
<sequence length="396" mass="44361">MSALLEPIIIGGKLSLRNRVVMGSMTRNRCIDDGKPGPAQVQHYVDRARDGTGLIVNEGTFVDWTGCDWKFSPFMITSDHSKAWRVVTDAVHEVGGKIFFQAWHTGRRQHDEMPIMKKHGGVVLAPSAVPAMDGKYRDLPGQPGHTHNVVAIDNPKDVIDTYRRSFELARQANFDGVELLAQGGYLPHQFLNRISRANKRTDNYGGSVTNRCRFLIELTEAAAEVFGGPEYVCVKINPTDTINDSFVTFEEMKETYNHLIKELVNHRVGIINISRRGTDVTIGTGDFFVASKRPKGYPLPEGYDPVLDFGKLVKFAGSPSMLMANHDYTVEEADRLVREQKLDMVTFGRPFIYNPDVINRIMHGVPFAGNDRGSTVHYGPYQTVDENYNDWPAATI</sequence>
<accession>A0A8H4FLQ7</accession>
<dbReference type="SUPFAM" id="SSF51395">
    <property type="entry name" value="FMN-linked oxidoreductases"/>
    <property type="match status" value="1"/>
</dbReference>
<dbReference type="InterPro" id="IPR001155">
    <property type="entry name" value="OxRdtase_FMN_N"/>
</dbReference>
<reference evidence="3" key="2">
    <citation type="submission" date="2020-03" db="EMBL/GenBank/DDBJ databases">
        <authorList>
            <person name="Fu F.-F."/>
            <person name="Chen J."/>
        </authorList>
    </citation>
    <scope>NUCLEOTIDE SEQUENCE</scope>
    <source>
        <strain evidence="3">Lc1</strain>
    </source>
</reference>
<proteinExistence type="predicted"/>
<dbReference type="InterPro" id="IPR045247">
    <property type="entry name" value="Oye-like"/>
</dbReference>
<reference evidence="3" key="1">
    <citation type="journal article" date="2020" name="Phytopathology">
        <title>Genome sequence and comparative analysis of Colletotrichum gloeosporioides isolated from Liriodendron leaves.</title>
        <authorList>
            <person name="Fu F.F."/>
            <person name="Hao Z."/>
            <person name="Wang P."/>
            <person name="Lu Y."/>
            <person name="Xue L.J."/>
            <person name="Wei G."/>
            <person name="Tian Y."/>
            <person name="Baishi H."/>
            <person name="Xu H."/>
            <person name="Shi J."/>
            <person name="Cheng T."/>
            <person name="Wang G."/>
            <person name="Yi Y."/>
            <person name="Chen J."/>
        </authorList>
    </citation>
    <scope>NUCLEOTIDE SEQUENCE</scope>
    <source>
        <strain evidence="3">Lc1</strain>
    </source>
</reference>
<protein>
    <submittedName>
        <fullName evidence="3">N-ethylmaleimide reductase</fullName>
    </submittedName>
</protein>
<dbReference type="Proteomes" id="UP000613401">
    <property type="component" value="Unassembled WGS sequence"/>
</dbReference>
<keyword evidence="4" id="KW-1185">Reference proteome</keyword>
<dbReference type="GeneID" id="69014187"/>
<dbReference type="Pfam" id="PF00724">
    <property type="entry name" value="Oxidored_FMN"/>
    <property type="match status" value="1"/>
</dbReference>
<organism evidence="3 4">
    <name type="scientific">Colletotrichum gloeosporioides</name>
    <name type="common">Anthracnose fungus</name>
    <name type="synonym">Glomerella cingulata</name>
    <dbReference type="NCBI Taxonomy" id="474922"/>
    <lineage>
        <taxon>Eukaryota</taxon>
        <taxon>Fungi</taxon>
        <taxon>Dikarya</taxon>
        <taxon>Ascomycota</taxon>
        <taxon>Pezizomycotina</taxon>
        <taxon>Sordariomycetes</taxon>
        <taxon>Hypocreomycetidae</taxon>
        <taxon>Glomerellales</taxon>
        <taxon>Glomerellaceae</taxon>
        <taxon>Colletotrichum</taxon>
        <taxon>Colletotrichum gloeosporioides species complex</taxon>
    </lineage>
</organism>
<dbReference type="RefSeq" id="XP_045265951.1">
    <property type="nucleotide sequence ID" value="XM_045407030.1"/>
</dbReference>
<name>A0A8H4FLQ7_COLGL</name>